<dbReference type="PANTHER" id="PTHR36710:SF20">
    <property type="entry name" value="PECTINESTERASE INHIBITOR DOMAIN PROTEIN"/>
    <property type="match status" value="1"/>
</dbReference>
<evidence type="ECO:0000256" key="2">
    <source>
        <dbReference type="ARBA" id="ARBA00023157"/>
    </source>
</evidence>
<sequence>MAAFKLKVPGFTYHMLSMKRRGSMKNKCFLARVKATNTIKLINTLIANSGSDPRAKSHYSACLTHFNNNNKGVLKHLDNIQHTLKMRDYYGVFQATTVFIVDVEDCIIKDDPTYFDKSNLPQSADIFERVLDIILTISKYLIRK</sequence>
<dbReference type="InterPro" id="IPR035513">
    <property type="entry name" value="Invertase/methylesterase_inhib"/>
</dbReference>
<dbReference type="SUPFAM" id="SSF101148">
    <property type="entry name" value="Plant invertase/pectin methylesterase inhibitor"/>
    <property type="match status" value="1"/>
</dbReference>
<comment type="caution">
    <text evidence="4">The sequence shown here is derived from an EMBL/GenBank/DDBJ whole genome shotgun (WGS) entry which is preliminary data.</text>
</comment>
<comment type="similarity">
    <text evidence="3">Belongs to the PMEI family.</text>
</comment>
<name>A0AAV1XM46_LUPLU</name>
<proteinExistence type="inferred from homology"/>
<organism evidence="4 5">
    <name type="scientific">Lupinus luteus</name>
    <name type="common">European yellow lupine</name>
    <dbReference type="NCBI Taxonomy" id="3873"/>
    <lineage>
        <taxon>Eukaryota</taxon>
        <taxon>Viridiplantae</taxon>
        <taxon>Streptophyta</taxon>
        <taxon>Embryophyta</taxon>
        <taxon>Tracheophyta</taxon>
        <taxon>Spermatophyta</taxon>
        <taxon>Magnoliopsida</taxon>
        <taxon>eudicotyledons</taxon>
        <taxon>Gunneridae</taxon>
        <taxon>Pentapetalae</taxon>
        <taxon>rosids</taxon>
        <taxon>fabids</taxon>
        <taxon>Fabales</taxon>
        <taxon>Fabaceae</taxon>
        <taxon>Papilionoideae</taxon>
        <taxon>50 kb inversion clade</taxon>
        <taxon>genistoids sensu lato</taxon>
        <taxon>core genistoids</taxon>
        <taxon>Genisteae</taxon>
        <taxon>Lupinus</taxon>
    </lineage>
</organism>
<dbReference type="InterPro" id="IPR052421">
    <property type="entry name" value="PCW_Enzyme_Inhibitor"/>
</dbReference>
<evidence type="ECO:0000313" key="4">
    <source>
        <dbReference type="EMBL" id="CAL0322701.1"/>
    </source>
</evidence>
<keyword evidence="1" id="KW-0732">Signal</keyword>
<evidence type="ECO:0000256" key="3">
    <source>
        <dbReference type="ARBA" id="ARBA00038471"/>
    </source>
</evidence>
<dbReference type="EMBL" id="CAXHTB010000016">
    <property type="protein sequence ID" value="CAL0322701.1"/>
    <property type="molecule type" value="Genomic_DNA"/>
</dbReference>
<reference evidence="4 5" key="1">
    <citation type="submission" date="2024-03" db="EMBL/GenBank/DDBJ databases">
        <authorList>
            <person name="Martinez-Hernandez J."/>
        </authorList>
    </citation>
    <scope>NUCLEOTIDE SEQUENCE [LARGE SCALE GENOMIC DNA]</scope>
</reference>
<dbReference type="Proteomes" id="UP001497480">
    <property type="component" value="Unassembled WGS sequence"/>
</dbReference>
<protein>
    <submittedName>
        <fullName evidence="4">Uncharacterized protein</fullName>
    </submittedName>
</protein>
<dbReference type="PANTHER" id="PTHR36710">
    <property type="entry name" value="PECTINESTERASE INHIBITOR-LIKE"/>
    <property type="match status" value="1"/>
</dbReference>
<dbReference type="AlphaFoldDB" id="A0AAV1XM46"/>
<dbReference type="Gene3D" id="1.20.140.40">
    <property type="entry name" value="Invertase/pectin methylesterase inhibitor family protein"/>
    <property type="match status" value="1"/>
</dbReference>
<evidence type="ECO:0000313" key="5">
    <source>
        <dbReference type="Proteomes" id="UP001497480"/>
    </source>
</evidence>
<keyword evidence="2" id="KW-1015">Disulfide bond</keyword>
<accession>A0AAV1XM46</accession>
<evidence type="ECO:0000256" key="1">
    <source>
        <dbReference type="ARBA" id="ARBA00022729"/>
    </source>
</evidence>
<gene>
    <name evidence="4" type="ORF">LLUT_LOCUS23761</name>
</gene>
<keyword evidence="5" id="KW-1185">Reference proteome</keyword>